<sequence>MPDPAIDPVPAPGDAGGRPSRRSVLPVLLALIAALLVGMGAMAWLFHRFDQVAQIVKPTVPVIVPPAPQRRPALVNIAPPPASDVVETIVDERIDRIEEKVDDIDERTAAATSEAHRAERLLIAFAARRAIDRGAPLGYLEGVLRERFGRTEPQAVATVISAGRQPVTIDQLRNGLDALGPQLSSASNDAGWWESVRRELGELVVIRRADVASTAPVDRYARARDNLAAGHVDAALLEVTRLPNRRVATAWIVSARRYVQSRAALDRIESAALLDPVPAPAPIGAKAP</sequence>
<gene>
    <name evidence="2" type="ORF">SAMN06295920_107224</name>
</gene>
<feature type="transmembrane region" description="Helical" evidence="1">
    <location>
        <begin position="24"/>
        <end position="46"/>
    </location>
</feature>
<protein>
    <recommendedName>
        <fullName evidence="4">Inner membrane protein</fullName>
    </recommendedName>
</protein>
<evidence type="ECO:0000313" key="2">
    <source>
        <dbReference type="EMBL" id="SKB87486.1"/>
    </source>
</evidence>
<name>A0A1T5EUA4_9SPHN</name>
<proteinExistence type="predicted"/>
<keyword evidence="1" id="KW-1133">Transmembrane helix</keyword>
<dbReference type="EMBL" id="FUYM01000007">
    <property type="protein sequence ID" value="SKB87486.1"/>
    <property type="molecule type" value="Genomic_DNA"/>
</dbReference>
<evidence type="ECO:0000256" key="1">
    <source>
        <dbReference type="SAM" id="Phobius"/>
    </source>
</evidence>
<keyword evidence="1" id="KW-0472">Membrane</keyword>
<organism evidence="2 3">
    <name type="scientific">Rhizorhabdus histidinilytica</name>
    <dbReference type="NCBI Taxonomy" id="439228"/>
    <lineage>
        <taxon>Bacteria</taxon>
        <taxon>Pseudomonadati</taxon>
        <taxon>Pseudomonadota</taxon>
        <taxon>Alphaproteobacteria</taxon>
        <taxon>Sphingomonadales</taxon>
        <taxon>Sphingomonadaceae</taxon>
        <taxon>Rhizorhabdus</taxon>
    </lineage>
</organism>
<evidence type="ECO:0000313" key="3">
    <source>
        <dbReference type="Proteomes" id="UP000189818"/>
    </source>
</evidence>
<keyword evidence="3" id="KW-1185">Reference proteome</keyword>
<accession>A0A1T5EUA4</accession>
<dbReference type="RefSeq" id="WP_079649313.1">
    <property type="nucleotide sequence ID" value="NZ_FUYM01000007.1"/>
</dbReference>
<dbReference type="OrthoDB" id="7432270at2"/>
<dbReference type="Proteomes" id="UP000189818">
    <property type="component" value="Unassembled WGS sequence"/>
</dbReference>
<reference evidence="3" key="1">
    <citation type="submission" date="2017-02" db="EMBL/GenBank/DDBJ databases">
        <authorList>
            <person name="Varghese N."/>
            <person name="Submissions S."/>
        </authorList>
    </citation>
    <scope>NUCLEOTIDE SEQUENCE [LARGE SCALE GENOMIC DNA]</scope>
    <source>
        <strain evidence="3">UM2</strain>
    </source>
</reference>
<keyword evidence="1" id="KW-0812">Transmembrane</keyword>
<dbReference type="STRING" id="439228.SAMN06295920_107224"/>
<dbReference type="AlphaFoldDB" id="A0A1T5EUA4"/>
<evidence type="ECO:0008006" key="4">
    <source>
        <dbReference type="Google" id="ProtNLM"/>
    </source>
</evidence>